<dbReference type="CDD" id="cd19092">
    <property type="entry name" value="AKR_BsYcsN_EcYdhF-like"/>
    <property type="match status" value="1"/>
</dbReference>
<dbReference type="InterPro" id="IPR050523">
    <property type="entry name" value="AKR_Detox_Biosynth"/>
</dbReference>
<dbReference type="InterPro" id="IPR023210">
    <property type="entry name" value="NADP_OxRdtase_dom"/>
</dbReference>
<reference evidence="2 3" key="1">
    <citation type="journal article" date="2015" name="Genome Announc.">
        <title>Expanding the biotechnology potential of lactobacilli through comparative genomics of 213 strains and associated genera.</title>
        <authorList>
            <person name="Sun Z."/>
            <person name="Harris H.M."/>
            <person name="McCann A."/>
            <person name="Guo C."/>
            <person name="Argimon S."/>
            <person name="Zhang W."/>
            <person name="Yang X."/>
            <person name="Jeffery I.B."/>
            <person name="Cooney J.C."/>
            <person name="Kagawa T.F."/>
            <person name="Liu W."/>
            <person name="Song Y."/>
            <person name="Salvetti E."/>
            <person name="Wrobel A."/>
            <person name="Rasinkangas P."/>
            <person name="Parkhill J."/>
            <person name="Rea M.C."/>
            <person name="O'Sullivan O."/>
            <person name="Ritari J."/>
            <person name="Douillard F.P."/>
            <person name="Paul Ross R."/>
            <person name="Yang R."/>
            <person name="Briner A.E."/>
            <person name="Felis G.E."/>
            <person name="de Vos W.M."/>
            <person name="Barrangou R."/>
            <person name="Klaenhammer T.R."/>
            <person name="Caufield P.W."/>
            <person name="Cui Y."/>
            <person name="Zhang H."/>
            <person name="O'Toole P.W."/>
        </authorList>
    </citation>
    <scope>NUCLEOTIDE SEQUENCE [LARGE SCALE GENOMIC DNA]</scope>
    <source>
        <strain evidence="2 3">DSM 20593</strain>
    </source>
</reference>
<dbReference type="STRING" id="1616.IV73_GL001013"/>
<evidence type="ECO:0000313" key="2">
    <source>
        <dbReference type="EMBL" id="KRN74890.1"/>
    </source>
</evidence>
<dbReference type="Pfam" id="PF00248">
    <property type="entry name" value="Aldo_ket_red"/>
    <property type="match status" value="1"/>
</dbReference>
<dbReference type="GO" id="GO:0005829">
    <property type="term" value="C:cytosol"/>
    <property type="evidence" value="ECO:0007669"/>
    <property type="project" value="TreeGrafter"/>
</dbReference>
<dbReference type="PATRIC" id="fig|1616.3.peg.1033"/>
<evidence type="ECO:0000313" key="3">
    <source>
        <dbReference type="Proteomes" id="UP000051655"/>
    </source>
</evidence>
<organism evidence="2 3">
    <name type="scientific">Weissella kandleri</name>
    <dbReference type="NCBI Taxonomy" id="1616"/>
    <lineage>
        <taxon>Bacteria</taxon>
        <taxon>Bacillati</taxon>
        <taxon>Bacillota</taxon>
        <taxon>Bacilli</taxon>
        <taxon>Lactobacillales</taxon>
        <taxon>Lactobacillaceae</taxon>
        <taxon>Weissella</taxon>
    </lineage>
</organism>
<dbReference type="EMBL" id="JQBP01000004">
    <property type="protein sequence ID" value="KRN74890.1"/>
    <property type="molecule type" value="Genomic_DNA"/>
</dbReference>
<gene>
    <name evidence="2" type="ORF">IV73_GL001013</name>
</gene>
<accession>A0A0R2JKH5</accession>
<dbReference type="AlphaFoldDB" id="A0A0R2JKH5"/>
<protein>
    <recommendedName>
        <fullName evidence="1">NADP-dependent oxidoreductase domain-containing protein</fullName>
    </recommendedName>
</protein>
<feature type="domain" description="NADP-dependent oxidoreductase" evidence="1">
    <location>
        <begin position="29"/>
        <end position="318"/>
    </location>
</feature>
<dbReference type="PANTHER" id="PTHR43364:SF1">
    <property type="entry name" value="OXIDOREDUCTASE YDHF"/>
    <property type="match status" value="1"/>
</dbReference>
<dbReference type="PANTHER" id="PTHR43364">
    <property type="entry name" value="NADH-SPECIFIC METHYLGLYOXAL REDUCTASE-RELATED"/>
    <property type="match status" value="1"/>
</dbReference>
<keyword evidence="3" id="KW-1185">Reference proteome</keyword>
<proteinExistence type="predicted"/>
<sequence length="330" mass="37147">MKQIYLIQERIFDMPKLNLGNSGLMVSDVALGVMRIADKSTPEAQAVVQTALDKGINFFDTADIYAGGRSSTALGQVLHNLKLPRDQYFIQSKGGIILENGQINGDGLTGPRYDFNKEHIIAAVDTELQRLQTDYLDVFLLHRPDTLQDPTEIAEAFDQLKTSGKVRQFGVSNMNPWQVEFLQASLHQKLVTNQLQFGLMHTGMIDAEFHVNMQDQPSIDHDGGILAYSRLHQMTIQAWSPFQYGFFAGPFIDNPEFPEVNAKLQEIANKNHTSKNAVAVAWITYHPAHMQVILGSMNPTRIDEMTDHNQVQLTNQEWYDLYLATGNDLP</sequence>
<dbReference type="SUPFAM" id="SSF51430">
    <property type="entry name" value="NAD(P)-linked oxidoreductase"/>
    <property type="match status" value="1"/>
</dbReference>
<dbReference type="InterPro" id="IPR036812">
    <property type="entry name" value="NAD(P)_OxRdtase_dom_sf"/>
</dbReference>
<comment type="caution">
    <text evidence="2">The sequence shown here is derived from an EMBL/GenBank/DDBJ whole genome shotgun (WGS) entry which is preliminary data.</text>
</comment>
<dbReference type="Proteomes" id="UP000051655">
    <property type="component" value="Unassembled WGS sequence"/>
</dbReference>
<name>A0A0R2JKH5_9LACO</name>
<evidence type="ECO:0000259" key="1">
    <source>
        <dbReference type="Pfam" id="PF00248"/>
    </source>
</evidence>
<dbReference type="Gene3D" id="3.20.20.100">
    <property type="entry name" value="NADP-dependent oxidoreductase domain"/>
    <property type="match status" value="1"/>
</dbReference>